<comment type="caution">
    <text evidence="1">The sequence shown here is derived from an EMBL/GenBank/DDBJ whole genome shotgun (WGS) entry which is preliminary data.</text>
</comment>
<dbReference type="RefSeq" id="WP_349242471.1">
    <property type="nucleotide sequence ID" value="NZ_JAVTTO010000004.1"/>
</dbReference>
<sequence length="41" mass="4509">MSFIETIEKSMLSVTIYTEITSETLFPHNNISTALDVTACG</sequence>
<dbReference type="Proteomes" id="UP001257277">
    <property type="component" value="Unassembled WGS sequence"/>
</dbReference>
<evidence type="ECO:0000313" key="1">
    <source>
        <dbReference type="EMBL" id="MDT7833222.1"/>
    </source>
</evidence>
<keyword evidence="2" id="KW-1185">Reference proteome</keyword>
<organism evidence="1 2">
    <name type="scientific">Asprobacillus argus</name>
    <dbReference type="NCBI Taxonomy" id="3076534"/>
    <lineage>
        <taxon>Bacteria</taxon>
        <taxon>Pseudomonadati</taxon>
        <taxon>Bacteroidota</taxon>
        <taxon>Flavobacteriia</taxon>
        <taxon>Flavobacteriales</taxon>
        <taxon>Flavobacteriaceae</taxon>
        <taxon>Asprobacillus</taxon>
    </lineage>
</organism>
<dbReference type="EMBL" id="JAVTTO010000004">
    <property type="protein sequence ID" value="MDT7833222.1"/>
    <property type="molecule type" value="Genomic_DNA"/>
</dbReference>
<protein>
    <submittedName>
        <fullName evidence="1">Uncharacterized protein</fullName>
    </submittedName>
</protein>
<gene>
    <name evidence="1" type="ORF">RQM59_12565</name>
</gene>
<proteinExistence type="predicted"/>
<evidence type="ECO:0000313" key="2">
    <source>
        <dbReference type="Proteomes" id="UP001257277"/>
    </source>
</evidence>
<accession>A0ABU3LHZ7</accession>
<reference evidence="1 2" key="1">
    <citation type="submission" date="2023-09" db="EMBL/GenBank/DDBJ databases">
        <title>Novel taxa isolated from Blanes Bay.</title>
        <authorList>
            <person name="Rey-Velasco X."/>
            <person name="Lucena T."/>
        </authorList>
    </citation>
    <scope>NUCLEOTIDE SEQUENCE [LARGE SCALE GENOMIC DNA]</scope>
    <source>
        <strain evidence="1 2">S356</strain>
    </source>
</reference>
<name>A0ABU3LHZ7_9FLAO</name>